<dbReference type="Proteomes" id="UP000008068">
    <property type="component" value="Unassembled WGS sequence"/>
</dbReference>
<feature type="transmembrane region" description="Helical" evidence="5">
    <location>
        <begin position="15"/>
        <end position="41"/>
    </location>
</feature>
<proteinExistence type="predicted"/>
<feature type="transmembrane region" description="Helical" evidence="5">
    <location>
        <begin position="53"/>
        <end position="74"/>
    </location>
</feature>
<evidence type="ECO:0000259" key="6">
    <source>
        <dbReference type="PROSITE" id="PS50262"/>
    </source>
</evidence>
<reference evidence="8" key="1">
    <citation type="submission" date="2011-07" db="EMBL/GenBank/DDBJ databases">
        <authorList>
            <consortium name="Caenorhabditis brenneri Sequencing and Analysis Consortium"/>
            <person name="Wilson R.K."/>
        </authorList>
    </citation>
    <scope>NUCLEOTIDE SEQUENCE [LARGE SCALE GENOMIC DNA]</scope>
    <source>
        <strain evidence="8">PB2801</strain>
    </source>
</reference>
<dbReference type="AlphaFoldDB" id="G0NEE6"/>
<dbReference type="InterPro" id="IPR052322">
    <property type="entry name" value="Mito_rRNA_Mtase_NSUN4"/>
</dbReference>
<dbReference type="Pfam" id="PF10316">
    <property type="entry name" value="7TM_GPCR_Srbc"/>
    <property type="match status" value="1"/>
</dbReference>
<feature type="transmembrane region" description="Helical" evidence="5">
    <location>
        <begin position="104"/>
        <end position="126"/>
    </location>
</feature>
<dbReference type="OrthoDB" id="5794962at2759"/>
<organism evidence="8">
    <name type="scientific">Caenorhabditis brenneri</name>
    <name type="common">Nematode worm</name>
    <dbReference type="NCBI Taxonomy" id="135651"/>
    <lineage>
        <taxon>Eukaryota</taxon>
        <taxon>Metazoa</taxon>
        <taxon>Ecdysozoa</taxon>
        <taxon>Nematoda</taxon>
        <taxon>Chromadorea</taxon>
        <taxon>Rhabditida</taxon>
        <taxon>Rhabditina</taxon>
        <taxon>Rhabditomorpha</taxon>
        <taxon>Rhabditoidea</taxon>
        <taxon>Rhabditidae</taxon>
        <taxon>Peloderinae</taxon>
        <taxon>Caenorhabditis</taxon>
    </lineage>
</organism>
<protein>
    <recommendedName>
        <fullName evidence="6">G-protein coupled receptors family 1 profile domain-containing protein</fullName>
    </recommendedName>
</protein>
<name>G0NEE6_CAEBE</name>
<feature type="transmembrane region" description="Helical" evidence="5">
    <location>
        <begin position="138"/>
        <end position="156"/>
    </location>
</feature>
<dbReference type="InParanoid" id="G0NEE6"/>
<evidence type="ECO:0000256" key="3">
    <source>
        <dbReference type="ARBA" id="ARBA00022989"/>
    </source>
</evidence>
<feature type="transmembrane region" description="Helical" evidence="5">
    <location>
        <begin position="176"/>
        <end position="200"/>
    </location>
</feature>
<dbReference type="InterPro" id="IPR017452">
    <property type="entry name" value="GPCR_Rhodpsn_7TM"/>
</dbReference>
<evidence type="ECO:0000313" key="7">
    <source>
        <dbReference type="EMBL" id="EGT58859.1"/>
    </source>
</evidence>
<sequence length="316" mass="35435">MAPKQLGALSNDITLGVYIFILTFQGLCAFINGYILFLFATRKDLRKNKHMRLVIFLSLGDFLLAVGELPYIIYMTLNWHHTQMDYNPLYIMVTAQPLPLQLKVSATITVGIALSRNIALFFPSIYRRMDMGDYSNGVILAAVLLALFDDFLYWYTTTIEHHLNCGTIGCFVSDEFRYYWGISNMILGFIAVFLSITIFWKLQMVSKGKDVVSAQQGSKRYAKANRTSTGILMSSLLFLTVPSVCVGVVELTGFSIFKLIGPFYSACLLVSGCCNGIIFIASNWDNVRPKKKKSSFLVQKVSTIHSQAHSGGAQWQ</sequence>
<dbReference type="FunCoup" id="G0NEE6">
    <property type="interactions" value="24"/>
</dbReference>
<dbReference type="eggNOG" id="ENOG502TH2F">
    <property type="taxonomic scope" value="Eukaryota"/>
</dbReference>
<dbReference type="HOGENOM" id="CLU_075642_0_0_1"/>
<feature type="transmembrane region" description="Helical" evidence="5">
    <location>
        <begin position="236"/>
        <end position="257"/>
    </location>
</feature>
<dbReference type="EMBL" id="GL379873">
    <property type="protein sequence ID" value="EGT58859.1"/>
    <property type="molecule type" value="Genomic_DNA"/>
</dbReference>
<feature type="transmembrane region" description="Helical" evidence="5">
    <location>
        <begin position="263"/>
        <end position="284"/>
    </location>
</feature>
<evidence type="ECO:0000313" key="8">
    <source>
        <dbReference type="Proteomes" id="UP000008068"/>
    </source>
</evidence>
<accession>G0NEE6</accession>
<feature type="domain" description="G-protein coupled receptors family 1 profile" evidence="6">
    <location>
        <begin position="31"/>
        <end position="279"/>
    </location>
</feature>
<keyword evidence="8" id="KW-1185">Reference proteome</keyword>
<dbReference type="PANTHER" id="PTHR46955:SF3">
    <property type="entry name" value="G_PROTEIN_RECEP_F1_2 DOMAIN-CONTAINING PROTEIN"/>
    <property type="match status" value="1"/>
</dbReference>
<gene>
    <name evidence="7" type="ORF">CAEBREN_03955</name>
</gene>
<evidence type="ECO:0000256" key="1">
    <source>
        <dbReference type="ARBA" id="ARBA00004370"/>
    </source>
</evidence>
<keyword evidence="3 5" id="KW-1133">Transmembrane helix</keyword>
<evidence type="ECO:0000256" key="5">
    <source>
        <dbReference type="SAM" id="Phobius"/>
    </source>
</evidence>
<keyword evidence="2 5" id="KW-0812">Transmembrane</keyword>
<dbReference type="PANTHER" id="PTHR46955">
    <property type="entry name" value="PROTEIN CBG01349-RELATED"/>
    <property type="match status" value="1"/>
</dbReference>
<dbReference type="InterPro" id="IPR019420">
    <property type="entry name" value="7TM_GPCR_serpentine_rcpt_Srbc"/>
</dbReference>
<dbReference type="GO" id="GO:0016020">
    <property type="term" value="C:membrane"/>
    <property type="evidence" value="ECO:0007669"/>
    <property type="project" value="UniProtKB-SubCell"/>
</dbReference>
<evidence type="ECO:0000256" key="2">
    <source>
        <dbReference type="ARBA" id="ARBA00022692"/>
    </source>
</evidence>
<comment type="subcellular location">
    <subcellularLocation>
        <location evidence="1">Membrane</location>
    </subcellularLocation>
</comment>
<evidence type="ECO:0000256" key="4">
    <source>
        <dbReference type="ARBA" id="ARBA00023136"/>
    </source>
</evidence>
<dbReference type="PROSITE" id="PS50262">
    <property type="entry name" value="G_PROTEIN_RECEP_F1_2"/>
    <property type="match status" value="1"/>
</dbReference>
<keyword evidence="4 5" id="KW-0472">Membrane</keyword>
<dbReference type="SUPFAM" id="SSF81321">
    <property type="entry name" value="Family A G protein-coupled receptor-like"/>
    <property type="match status" value="1"/>
</dbReference>
<dbReference type="Gene3D" id="1.20.1070.10">
    <property type="entry name" value="Rhodopsin 7-helix transmembrane proteins"/>
    <property type="match status" value="1"/>
</dbReference>
<dbReference type="OMA" id="NCATIGC"/>